<proteinExistence type="predicted"/>
<keyword evidence="1" id="KW-0472">Membrane</keyword>
<evidence type="ECO:0000313" key="2">
    <source>
        <dbReference type="EMBL" id="ADE56259.1"/>
    </source>
</evidence>
<dbReference type="Pfam" id="PF07456">
    <property type="entry name" value="Hpre_diP_synt_I"/>
    <property type="match status" value="1"/>
</dbReference>
<gene>
    <name evidence="2" type="ordered locus">Amico_0111</name>
</gene>
<keyword evidence="3" id="KW-1185">Reference proteome</keyword>
<evidence type="ECO:0000313" key="3">
    <source>
        <dbReference type="Proteomes" id="UP000002366"/>
    </source>
</evidence>
<sequence>MLRAKLKAMIVIGLLVGLALTIHVAEAQIPMVFPGIKLGLANIITLMALDLYGWKEALMVTLLRVGLGAFFTGNAISFLCSFTGGLLSCLVMIELHRRFKESVTLPYISIAGAISHNIGQLIVIVLIIQNLYVFLYLPVLLVSGVITGYGTGFLASLLSSRIKQVPGIL</sequence>
<dbReference type="PIRSF" id="PIRSF027391">
    <property type="entry name" value="Hpre_diP_synt_I"/>
    <property type="match status" value="1"/>
</dbReference>
<protein>
    <submittedName>
        <fullName evidence="2">Heptaprenyl diphosphate synthase component I</fullName>
    </submittedName>
</protein>
<dbReference type="AlphaFoldDB" id="D5ECH7"/>
<feature type="transmembrane region" description="Helical" evidence="1">
    <location>
        <begin position="134"/>
        <end position="158"/>
    </location>
</feature>
<dbReference type="eggNOG" id="COG4769">
    <property type="taxonomic scope" value="Bacteria"/>
</dbReference>
<name>D5ECH7_AMICL</name>
<keyword evidence="1" id="KW-1133">Transmembrane helix</keyword>
<keyword evidence="1" id="KW-0812">Transmembrane</keyword>
<dbReference type="RefSeq" id="WP_013047525.1">
    <property type="nucleotide sequence ID" value="NC_014011.1"/>
</dbReference>
<dbReference type="STRING" id="572547.Amico_0111"/>
<dbReference type="InterPro" id="IPR014535">
    <property type="entry name" value="Hpre_diP_synt_I"/>
</dbReference>
<dbReference type="Proteomes" id="UP000002366">
    <property type="component" value="Chromosome"/>
</dbReference>
<dbReference type="InterPro" id="IPR010898">
    <property type="entry name" value="Hpre_diP_synth_I"/>
</dbReference>
<feature type="transmembrane region" description="Helical" evidence="1">
    <location>
        <begin position="105"/>
        <end position="128"/>
    </location>
</feature>
<organism evidence="2 3">
    <name type="scientific">Aminobacterium colombiense (strain DSM 12261 / ALA-1)</name>
    <dbReference type="NCBI Taxonomy" id="572547"/>
    <lineage>
        <taxon>Bacteria</taxon>
        <taxon>Thermotogati</taxon>
        <taxon>Synergistota</taxon>
        <taxon>Synergistia</taxon>
        <taxon>Synergistales</taxon>
        <taxon>Aminobacteriaceae</taxon>
        <taxon>Aminobacterium</taxon>
    </lineage>
</organism>
<feature type="transmembrane region" description="Helical" evidence="1">
    <location>
        <begin position="69"/>
        <end position="93"/>
    </location>
</feature>
<dbReference type="Gene3D" id="1.10.1760.20">
    <property type="match status" value="1"/>
</dbReference>
<evidence type="ECO:0000256" key="1">
    <source>
        <dbReference type="SAM" id="Phobius"/>
    </source>
</evidence>
<reference evidence="2 3" key="1">
    <citation type="journal article" date="2010" name="Stand. Genomic Sci.">
        <title>Complete genome sequence of Aminobacterium colombiense type strain (ALA-1).</title>
        <authorList>
            <person name="Chertkov O."/>
            <person name="Sikorski J."/>
            <person name="Brambilla E."/>
            <person name="Lapidus A."/>
            <person name="Copeland A."/>
            <person name="Glavina Del Rio T."/>
            <person name="Nolan M."/>
            <person name="Lucas S."/>
            <person name="Tice H."/>
            <person name="Cheng J.F."/>
            <person name="Han C."/>
            <person name="Detter J.C."/>
            <person name="Bruce D."/>
            <person name="Tapia R."/>
            <person name="Goodwin L."/>
            <person name="Pitluck S."/>
            <person name="Liolios K."/>
            <person name="Ivanova N."/>
            <person name="Mavromatis K."/>
            <person name="Ovchinnikova G."/>
            <person name="Pati A."/>
            <person name="Chen A."/>
            <person name="Palaniappan K."/>
            <person name="Land M."/>
            <person name="Hauser L."/>
            <person name="Chang Y.J."/>
            <person name="Jeffries C.D."/>
            <person name="Spring S."/>
            <person name="Rohde M."/>
            <person name="Goker M."/>
            <person name="Bristow J."/>
            <person name="Eisen J.A."/>
            <person name="Markowitz V."/>
            <person name="Hugenholtz P."/>
            <person name="Kyrpides N.C."/>
            <person name="Klenk H.P."/>
        </authorList>
    </citation>
    <scope>NUCLEOTIDE SEQUENCE [LARGE SCALE GENOMIC DNA]</scope>
    <source>
        <strain evidence="3">DSM 12261 / ALA-1</strain>
    </source>
</reference>
<accession>D5ECH7</accession>
<dbReference type="KEGG" id="aco:Amico_0111"/>
<dbReference type="HOGENOM" id="CLU_108933_1_1_0"/>
<dbReference type="EMBL" id="CP001997">
    <property type="protein sequence ID" value="ADE56259.1"/>
    <property type="molecule type" value="Genomic_DNA"/>
</dbReference>